<name>A0ABW8IE35_9BACI</name>
<comment type="caution">
    <text evidence="2">The sequence shown here is derived from an EMBL/GenBank/DDBJ whole genome shotgun (WGS) entry which is preliminary data.</text>
</comment>
<feature type="transmembrane region" description="Helical" evidence="1">
    <location>
        <begin position="6"/>
        <end position="27"/>
    </location>
</feature>
<sequence length="203" mass="23998">MTLTVQFETLVSMVAMGILFGALLDTYQRFLKRPNRSRIIAFFTDIMFWCSFGLLIFYCLYRVNFGEIRLYIFLALLCGYSAYQALFKSLYLKLLEQTILIIVNIFLFLKRCFYFLIILPIKIIIKIVLVFITFIGKILLFLAKTTIYLLLFIGKIIFSPIVFIWRFFPAGVRKKAADLYEKLAGFFLMIKNKIMNTVKRWKK</sequence>
<dbReference type="InterPro" id="IPR019074">
    <property type="entry name" value="YabQ"/>
</dbReference>
<dbReference type="NCBIfam" id="TIGR02893">
    <property type="entry name" value="spore_yabQ"/>
    <property type="match status" value="1"/>
</dbReference>
<evidence type="ECO:0000313" key="2">
    <source>
        <dbReference type="EMBL" id="MFK2826954.1"/>
    </source>
</evidence>
<keyword evidence="1" id="KW-0472">Membrane</keyword>
<gene>
    <name evidence="2" type="primary">yabQ</name>
    <name evidence="2" type="ORF">QYG89_14975</name>
</gene>
<feature type="transmembrane region" description="Helical" evidence="1">
    <location>
        <begin position="149"/>
        <end position="168"/>
    </location>
</feature>
<feature type="transmembrane region" description="Helical" evidence="1">
    <location>
        <begin position="123"/>
        <end position="142"/>
    </location>
</feature>
<reference evidence="2 3" key="1">
    <citation type="submission" date="2023-07" db="EMBL/GenBank/DDBJ databases">
        <title>Bacillus lucianemedeirus sp. nov, a new species isolated from an immunobiological production facility.</title>
        <authorList>
            <person name="Costa L.V."/>
            <person name="Miranda R.V.S.L."/>
            <person name="Brandao M.L.L."/>
            <person name="Reis C.M.F."/>
            <person name="Frazao A.M."/>
            <person name="Cruz F.V."/>
            <person name="Baio P.V.P."/>
            <person name="Veras J.F.C."/>
            <person name="Ramos J.N."/>
            <person name="Vieira V."/>
        </authorList>
    </citation>
    <scope>NUCLEOTIDE SEQUENCE [LARGE SCALE GENOMIC DNA]</scope>
    <source>
        <strain evidence="2 3">B190/17</strain>
    </source>
</reference>
<evidence type="ECO:0000313" key="3">
    <source>
        <dbReference type="Proteomes" id="UP001619911"/>
    </source>
</evidence>
<feature type="transmembrane region" description="Helical" evidence="1">
    <location>
        <begin position="70"/>
        <end position="87"/>
    </location>
</feature>
<dbReference type="Proteomes" id="UP001619911">
    <property type="component" value="Unassembled WGS sequence"/>
</dbReference>
<dbReference type="RefSeq" id="WP_404318774.1">
    <property type="nucleotide sequence ID" value="NZ_JAUIYO010000018.1"/>
</dbReference>
<feature type="transmembrane region" description="Helical" evidence="1">
    <location>
        <begin position="39"/>
        <end position="58"/>
    </location>
</feature>
<organism evidence="2 3">
    <name type="scientific">Bacillus lumedeiriae</name>
    <dbReference type="NCBI Taxonomy" id="3058829"/>
    <lineage>
        <taxon>Bacteria</taxon>
        <taxon>Bacillati</taxon>
        <taxon>Bacillota</taxon>
        <taxon>Bacilli</taxon>
        <taxon>Bacillales</taxon>
        <taxon>Bacillaceae</taxon>
        <taxon>Bacillus</taxon>
    </lineage>
</organism>
<dbReference type="EMBL" id="JAUIYO010000018">
    <property type="protein sequence ID" value="MFK2826954.1"/>
    <property type="molecule type" value="Genomic_DNA"/>
</dbReference>
<proteinExistence type="predicted"/>
<keyword evidence="1" id="KW-0812">Transmembrane</keyword>
<dbReference type="Pfam" id="PF09578">
    <property type="entry name" value="Spore_YabQ"/>
    <property type="match status" value="1"/>
</dbReference>
<keyword evidence="3" id="KW-1185">Reference proteome</keyword>
<keyword evidence="1" id="KW-1133">Transmembrane helix</keyword>
<accession>A0ABW8IE35</accession>
<evidence type="ECO:0000256" key="1">
    <source>
        <dbReference type="SAM" id="Phobius"/>
    </source>
</evidence>
<protein>
    <submittedName>
        <fullName evidence="2">Spore cortex biosynthesis protein YabQ</fullName>
    </submittedName>
</protein>